<keyword evidence="1" id="KW-0732">Signal</keyword>
<proteinExistence type="predicted"/>
<dbReference type="Proteomes" id="UP000199645">
    <property type="component" value="Unassembled WGS sequence"/>
</dbReference>
<sequence>MTKSRRTFVLRRGTAAAVACAALLLAGCDGAAGVELSKDWSGVEVFVLSRVDDLTTVVGVDPVARVGKPLAVVPTQSDDDEVRSPQIVRLTTGEWIINIPKKDGRPSALYRIDTGGHSLERVGTVEAERALVPVGAVVAALSTAAASTAGKAEALMYDPATWKSDRAVALPTDPGLAAGGTDDLCTATADGAGSKVTVVPVGAGRAPTTTTIAQLQVQALTCDGDRVAVAGGTATGEGAGEGVRLTTVDGADVVTTAAGRVDRIAATKDALTVVVSSPAGVRVSTLRRSDGKVAGTVDLTGIDGATGLHQVTKGWLLTSGGTAAVVSPETGKAETFTLPGQLLSAD</sequence>
<feature type="chain" id="PRO_5011710223" evidence="1">
    <location>
        <begin position="32"/>
        <end position="346"/>
    </location>
</feature>
<accession>A0A1I2M9Y8</accession>
<dbReference type="OrthoDB" id="4022413at2"/>
<name>A0A1I2M9Y8_9ACTN</name>
<evidence type="ECO:0000256" key="1">
    <source>
        <dbReference type="SAM" id="SignalP"/>
    </source>
</evidence>
<organism evidence="2 3">
    <name type="scientific">Actinoplanes philippinensis</name>
    <dbReference type="NCBI Taxonomy" id="35752"/>
    <lineage>
        <taxon>Bacteria</taxon>
        <taxon>Bacillati</taxon>
        <taxon>Actinomycetota</taxon>
        <taxon>Actinomycetes</taxon>
        <taxon>Micromonosporales</taxon>
        <taxon>Micromonosporaceae</taxon>
        <taxon>Actinoplanes</taxon>
    </lineage>
</organism>
<dbReference type="InterPro" id="IPR006311">
    <property type="entry name" value="TAT_signal"/>
</dbReference>
<dbReference type="AlphaFoldDB" id="A0A1I2M9Y8"/>
<gene>
    <name evidence="2" type="ORF">SAMN05421541_12754</name>
</gene>
<feature type="signal peptide" evidence="1">
    <location>
        <begin position="1"/>
        <end position="31"/>
    </location>
</feature>
<keyword evidence="3" id="KW-1185">Reference proteome</keyword>
<dbReference type="EMBL" id="FONV01000027">
    <property type="protein sequence ID" value="SFF87698.1"/>
    <property type="molecule type" value="Genomic_DNA"/>
</dbReference>
<dbReference type="STRING" id="35752.SAMN05421541_12754"/>
<reference evidence="2 3" key="1">
    <citation type="submission" date="2016-10" db="EMBL/GenBank/DDBJ databases">
        <authorList>
            <person name="de Groot N.N."/>
        </authorList>
    </citation>
    <scope>NUCLEOTIDE SEQUENCE [LARGE SCALE GENOMIC DNA]</scope>
    <source>
        <strain evidence="2 3">DSM 43019</strain>
    </source>
</reference>
<evidence type="ECO:0000313" key="2">
    <source>
        <dbReference type="EMBL" id="SFF87698.1"/>
    </source>
</evidence>
<protein>
    <submittedName>
        <fullName evidence="2">Uncharacterized protein</fullName>
    </submittedName>
</protein>
<evidence type="ECO:0000313" key="3">
    <source>
        <dbReference type="Proteomes" id="UP000199645"/>
    </source>
</evidence>
<dbReference type="PROSITE" id="PS51257">
    <property type="entry name" value="PROKAR_LIPOPROTEIN"/>
    <property type="match status" value="1"/>
</dbReference>
<dbReference type="PROSITE" id="PS51318">
    <property type="entry name" value="TAT"/>
    <property type="match status" value="1"/>
</dbReference>
<dbReference type="RefSeq" id="WP_093621854.1">
    <property type="nucleotide sequence ID" value="NZ_BOMT01000109.1"/>
</dbReference>